<reference evidence="2 3" key="1">
    <citation type="journal article" date="2009" name="Genome Biol.">
        <title>Comparative genome and phenotypic analysis of Clostridium difficile 027 strains provides insight into the evolution of a hypervirulent bacterium.</title>
        <authorList>
            <person name="Stabler R.A."/>
            <person name="He M."/>
            <person name="Dawson L."/>
            <person name="Martin M."/>
            <person name="Valiente E."/>
            <person name="Corton C."/>
            <person name="Lawley T.D."/>
            <person name="Sebaihia M."/>
            <person name="Quail M.A."/>
            <person name="Rose G."/>
            <person name="Gerding D.N."/>
            <person name="Gibert M."/>
            <person name="Popoff M.R."/>
            <person name="Parkhill J."/>
            <person name="Dougan G."/>
            <person name="Wren B.W."/>
        </authorList>
    </citation>
    <scope>NUCLEOTIDE SEQUENCE [LARGE SCALE GENOMIC DNA]</scope>
    <source>
        <strain evidence="2 3">CD196</strain>
    </source>
</reference>
<evidence type="ECO:0000313" key="2">
    <source>
        <dbReference type="EMBL" id="CBA62972.1"/>
    </source>
</evidence>
<dbReference type="PANTHER" id="PTHR35531">
    <property type="entry name" value="INNER MEMBRANE PROTEIN YBCI-RELATED"/>
    <property type="match status" value="1"/>
</dbReference>
<gene>
    <name evidence="2" type="ordered locus">CD196_1553</name>
</gene>
<dbReference type="HOGENOM" id="CLU_097802_1_1_9"/>
<dbReference type="Pfam" id="PF04307">
    <property type="entry name" value="YdjM"/>
    <property type="match status" value="1"/>
</dbReference>
<name>A0A0H3N710_CLODC</name>
<keyword evidence="1" id="KW-0472">Membrane</keyword>
<evidence type="ECO:0000256" key="1">
    <source>
        <dbReference type="SAM" id="Phobius"/>
    </source>
</evidence>
<accession>A0A0H3N710</accession>
<dbReference type="Proteomes" id="UP000002068">
    <property type="component" value="Chromosome"/>
</dbReference>
<feature type="transmembrane region" description="Helical" evidence="1">
    <location>
        <begin position="20"/>
        <end position="36"/>
    </location>
</feature>
<dbReference type="AlphaFoldDB" id="A0A0H3N710"/>
<feature type="transmembrane region" description="Helical" evidence="1">
    <location>
        <begin position="168"/>
        <end position="187"/>
    </location>
</feature>
<feature type="transmembrane region" description="Helical" evidence="1">
    <location>
        <begin position="87"/>
        <end position="105"/>
    </location>
</feature>
<keyword evidence="1" id="KW-1133">Transmembrane helix</keyword>
<keyword evidence="2" id="KW-0378">Hydrolase</keyword>
<feature type="transmembrane region" description="Helical" evidence="1">
    <location>
        <begin position="42"/>
        <end position="66"/>
    </location>
</feature>
<dbReference type="KEGG" id="cdc:CD196_1553"/>
<keyword evidence="1" id="KW-0812">Transmembrane</keyword>
<dbReference type="EMBL" id="FN538970">
    <property type="protein sequence ID" value="CBA62972.1"/>
    <property type="molecule type" value="Genomic_DNA"/>
</dbReference>
<dbReference type="GO" id="GO:0016787">
    <property type="term" value="F:hydrolase activity"/>
    <property type="evidence" value="ECO:0007669"/>
    <property type="project" value="UniProtKB-KW"/>
</dbReference>
<proteinExistence type="predicted"/>
<evidence type="ECO:0000313" key="3">
    <source>
        <dbReference type="Proteomes" id="UP000002068"/>
    </source>
</evidence>
<protein>
    <submittedName>
        <fullName evidence="2">Membrane-associated metal-dependent hydrolase</fullName>
    </submittedName>
</protein>
<dbReference type="PANTHER" id="PTHR35531:SF1">
    <property type="entry name" value="INNER MEMBRANE PROTEIN YBCI-RELATED"/>
    <property type="match status" value="1"/>
</dbReference>
<feature type="transmembrane region" description="Helical" evidence="1">
    <location>
        <begin position="117"/>
        <end position="139"/>
    </location>
</feature>
<dbReference type="InterPro" id="IPR007404">
    <property type="entry name" value="YdjM-like"/>
</dbReference>
<organism evidence="2 3">
    <name type="scientific">Clostridioides difficile (strain CD196)</name>
    <name type="common">Peptoclostridium difficile</name>
    <dbReference type="NCBI Taxonomy" id="645462"/>
    <lineage>
        <taxon>Bacteria</taxon>
        <taxon>Bacillati</taxon>
        <taxon>Bacillota</taxon>
        <taxon>Clostridia</taxon>
        <taxon>Peptostreptococcales</taxon>
        <taxon>Peptostreptococcaceae</taxon>
        <taxon>Clostridioides</taxon>
    </lineage>
</organism>
<sequence>MFIVTIQEDFYMIKETHERGGYIFALLILPFINNLYLVKYDIAYKIVLIIIYIYFAYLGSLFPDIDMRGSYISKKFMLIYKLFGSRFRHRGFTHSLIALLLIYSFFKSLTIFTNNNIVFSCLSSGFIIGYLSHLCLDLITKEGIELFYPITINISLLPIKTNSKTEKFISKLLNFIVIFLIGYQFYILL</sequence>